<organism evidence="1 2">
    <name type="scientific">Periplaneta americana</name>
    <name type="common">American cockroach</name>
    <name type="synonym">Blatta americana</name>
    <dbReference type="NCBI Taxonomy" id="6978"/>
    <lineage>
        <taxon>Eukaryota</taxon>
        <taxon>Metazoa</taxon>
        <taxon>Ecdysozoa</taxon>
        <taxon>Arthropoda</taxon>
        <taxon>Hexapoda</taxon>
        <taxon>Insecta</taxon>
        <taxon>Pterygota</taxon>
        <taxon>Neoptera</taxon>
        <taxon>Polyneoptera</taxon>
        <taxon>Dictyoptera</taxon>
        <taxon>Blattodea</taxon>
        <taxon>Blattoidea</taxon>
        <taxon>Blattidae</taxon>
        <taxon>Blattinae</taxon>
        <taxon>Periplaneta</taxon>
    </lineage>
</organism>
<accession>A0ABQ8SBJ0</accession>
<dbReference type="Proteomes" id="UP001148838">
    <property type="component" value="Unassembled WGS sequence"/>
</dbReference>
<proteinExistence type="predicted"/>
<gene>
    <name evidence="1" type="ORF">ANN_19962</name>
</gene>
<evidence type="ECO:0008006" key="3">
    <source>
        <dbReference type="Google" id="ProtNLM"/>
    </source>
</evidence>
<reference evidence="1 2" key="1">
    <citation type="journal article" date="2022" name="Allergy">
        <title>Genome assembly and annotation of Periplaneta americana reveal a comprehensive cockroach allergen profile.</title>
        <authorList>
            <person name="Wang L."/>
            <person name="Xiong Q."/>
            <person name="Saelim N."/>
            <person name="Wang L."/>
            <person name="Nong W."/>
            <person name="Wan A.T."/>
            <person name="Shi M."/>
            <person name="Liu X."/>
            <person name="Cao Q."/>
            <person name="Hui J.H.L."/>
            <person name="Sookrung N."/>
            <person name="Leung T.F."/>
            <person name="Tungtrongchitr A."/>
            <person name="Tsui S.K.W."/>
        </authorList>
    </citation>
    <scope>NUCLEOTIDE SEQUENCE [LARGE SCALE GENOMIC DNA]</scope>
    <source>
        <strain evidence="1">PWHHKU_190912</strain>
    </source>
</reference>
<keyword evidence="2" id="KW-1185">Reference proteome</keyword>
<dbReference type="EMBL" id="JAJSOF020000031">
    <property type="protein sequence ID" value="KAJ4431365.1"/>
    <property type="molecule type" value="Genomic_DNA"/>
</dbReference>
<evidence type="ECO:0000313" key="2">
    <source>
        <dbReference type="Proteomes" id="UP001148838"/>
    </source>
</evidence>
<comment type="caution">
    <text evidence="1">The sequence shown here is derived from an EMBL/GenBank/DDBJ whole genome shotgun (WGS) entry which is preliminary data.</text>
</comment>
<evidence type="ECO:0000313" key="1">
    <source>
        <dbReference type="EMBL" id="KAJ4431365.1"/>
    </source>
</evidence>
<name>A0ABQ8SBJ0_PERAM</name>
<sequence length="82" mass="9198">MSPGSSTESYPAFARVRLRENPGKTSTRTRTALEDAFNSLLDAAKRMGLQVNEKKTKYMISNPSRAYGADDFLEIGNYNFDQ</sequence>
<protein>
    <recommendedName>
        <fullName evidence="3">Reverse transcriptase domain-containing protein</fullName>
    </recommendedName>
</protein>